<sequence length="221" mass="26836">MEMFHAIILALLATAVYAQIGRYSRYRRAYPQPEPLPEYFDDSVESAKVKEDLLRFLESKRYNDLLNDEEELDRMVEDLDRFFERKRFNDRPEPDFLNDEIGRYSRYRRSHPQPEPEYFDDSKVMARVDEYFRRHPQREPLNDYPQPDDSIYNDALESLQERLLEILDRGHFKDKARLEENLLRYFDRAFLSPSSLKEKELLDELQEQLGQIPEWERMNGR</sequence>
<feature type="signal peptide" evidence="1">
    <location>
        <begin position="1"/>
        <end position="18"/>
    </location>
</feature>
<keyword evidence="1" id="KW-0732">Signal</keyword>
<organism evidence="2 3">
    <name type="scientific">Haemonchus contortus</name>
    <name type="common">Barber pole worm</name>
    <dbReference type="NCBI Taxonomy" id="6289"/>
    <lineage>
        <taxon>Eukaryota</taxon>
        <taxon>Metazoa</taxon>
        <taxon>Ecdysozoa</taxon>
        <taxon>Nematoda</taxon>
        <taxon>Chromadorea</taxon>
        <taxon>Rhabditida</taxon>
        <taxon>Rhabditina</taxon>
        <taxon>Rhabditomorpha</taxon>
        <taxon>Strongyloidea</taxon>
        <taxon>Trichostrongylidae</taxon>
        <taxon>Haemonchus</taxon>
    </lineage>
</organism>
<proteinExistence type="predicted"/>
<evidence type="ECO:0000313" key="3">
    <source>
        <dbReference type="WBParaSite" id="HCON_00098880-00001"/>
    </source>
</evidence>
<dbReference type="OrthoDB" id="10582663at2759"/>
<protein>
    <submittedName>
        <fullName evidence="3">Neuropeptide</fullName>
    </submittedName>
</protein>
<dbReference type="AlphaFoldDB" id="A0A7I4YIR1"/>
<keyword evidence="2" id="KW-1185">Reference proteome</keyword>
<dbReference type="WBParaSite" id="HCON_00098880-00001">
    <property type="protein sequence ID" value="HCON_00098880-00001"/>
    <property type="gene ID" value="HCON_00098880"/>
</dbReference>
<accession>A0A7I4YIR1</accession>
<evidence type="ECO:0000256" key="1">
    <source>
        <dbReference type="SAM" id="SignalP"/>
    </source>
</evidence>
<feature type="chain" id="PRO_5035441225" evidence="1">
    <location>
        <begin position="19"/>
        <end position="221"/>
    </location>
</feature>
<reference evidence="3" key="1">
    <citation type="submission" date="2020-12" db="UniProtKB">
        <authorList>
            <consortium name="WormBaseParasite"/>
        </authorList>
    </citation>
    <scope>IDENTIFICATION</scope>
    <source>
        <strain evidence="3">MHco3</strain>
    </source>
</reference>
<dbReference type="Proteomes" id="UP000025227">
    <property type="component" value="Unplaced"/>
</dbReference>
<name>A0A7I4YIR1_HAECO</name>
<evidence type="ECO:0000313" key="2">
    <source>
        <dbReference type="Proteomes" id="UP000025227"/>
    </source>
</evidence>